<name>A0A2X0VLI6_9ACTO</name>
<protein>
    <submittedName>
        <fullName evidence="2">Uncharacterized protein</fullName>
    </submittedName>
</protein>
<dbReference type="AlphaFoldDB" id="A0A2X0VLI6"/>
<dbReference type="Proteomes" id="UP000250192">
    <property type="component" value="Unassembled WGS sequence"/>
</dbReference>
<dbReference type="STRING" id="1660.APY09_05670"/>
<organism evidence="2 3">
    <name type="scientific">Schaalia odontolytica</name>
    <dbReference type="NCBI Taxonomy" id="1660"/>
    <lineage>
        <taxon>Bacteria</taxon>
        <taxon>Bacillati</taxon>
        <taxon>Actinomycetota</taxon>
        <taxon>Actinomycetes</taxon>
        <taxon>Actinomycetales</taxon>
        <taxon>Actinomycetaceae</taxon>
        <taxon>Schaalia</taxon>
    </lineage>
</organism>
<sequence length="164" mass="18031">MSTRIAPRSRIDEPRMRRAVPTGSRPAHPIQPAPFRWSRNETLPHVDSPSRIPQPTRAGVSLGLPDAEQWAATLARAIVEVVTGARQAPQLRRWLLPELYGALTAVHLSPCARGTRPVHVRTCSIDAATTEAAVIVSTAARTYALALRLEAYRGRWMMTALELA</sequence>
<evidence type="ECO:0000313" key="2">
    <source>
        <dbReference type="EMBL" id="SPT54641.1"/>
    </source>
</evidence>
<gene>
    <name evidence="2" type="ORF">NCTC9935_00182</name>
</gene>
<proteinExistence type="predicted"/>
<evidence type="ECO:0000313" key="3">
    <source>
        <dbReference type="Proteomes" id="UP000250192"/>
    </source>
</evidence>
<dbReference type="Pfam" id="PF20060">
    <property type="entry name" value="DUF6459"/>
    <property type="match status" value="1"/>
</dbReference>
<feature type="region of interest" description="Disordered" evidence="1">
    <location>
        <begin position="1"/>
        <end position="35"/>
    </location>
</feature>
<keyword evidence="3" id="KW-1185">Reference proteome</keyword>
<dbReference type="EMBL" id="UAPR01000001">
    <property type="protein sequence ID" value="SPT54641.1"/>
    <property type="molecule type" value="Genomic_DNA"/>
</dbReference>
<dbReference type="InterPro" id="IPR045596">
    <property type="entry name" value="DUF6459"/>
</dbReference>
<accession>A0A2X0VLI6</accession>
<reference evidence="2 3" key="1">
    <citation type="submission" date="2018-06" db="EMBL/GenBank/DDBJ databases">
        <authorList>
            <consortium name="Pathogen Informatics"/>
            <person name="Doyle S."/>
        </authorList>
    </citation>
    <scope>NUCLEOTIDE SEQUENCE [LARGE SCALE GENOMIC DNA]</scope>
    <source>
        <strain evidence="2 3">NCTC9935</strain>
    </source>
</reference>
<evidence type="ECO:0000256" key="1">
    <source>
        <dbReference type="SAM" id="MobiDB-lite"/>
    </source>
</evidence>